<dbReference type="RefSeq" id="WP_109689966.1">
    <property type="nucleotide sequence ID" value="NZ_QGGL01000012.1"/>
</dbReference>
<dbReference type="InterPro" id="IPR050361">
    <property type="entry name" value="MPP/UQCRC_Complex"/>
</dbReference>
<evidence type="ECO:0000313" key="4">
    <source>
        <dbReference type="Proteomes" id="UP000245634"/>
    </source>
</evidence>
<dbReference type="GO" id="GO:0046872">
    <property type="term" value="F:metal ion binding"/>
    <property type="evidence" value="ECO:0007669"/>
    <property type="project" value="InterPro"/>
</dbReference>
<dbReference type="NCBIfam" id="NF047421">
    <property type="entry name" value="YfmH_fam"/>
    <property type="match status" value="1"/>
</dbReference>
<organism evidence="3 4">
    <name type="scientific">Tumebacillus permanentifrigoris</name>
    <dbReference type="NCBI Taxonomy" id="378543"/>
    <lineage>
        <taxon>Bacteria</taxon>
        <taxon>Bacillati</taxon>
        <taxon>Bacillota</taxon>
        <taxon>Bacilli</taxon>
        <taxon>Bacillales</taxon>
        <taxon>Alicyclobacillaceae</taxon>
        <taxon>Tumebacillus</taxon>
    </lineage>
</organism>
<dbReference type="PANTHER" id="PTHR11851">
    <property type="entry name" value="METALLOPROTEASE"/>
    <property type="match status" value="1"/>
</dbReference>
<dbReference type="OrthoDB" id="9811314at2"/>
<dbReference type="AlphaFoldDB" id="A0A316D675"/>
<keyword evidence="4" id="KW-1185">Reference proteome</keyword>
<reference evidence="3 4" key="1">
    <citation type="submission" date="2018-05" db="EMBL/GenBank/DDBJ databases">
        <title>Genomic Encyclopedia of Type Strains, Phase IV (KMG-IV): sequencing the most valuable type-strain genomes for metagenomic binning, comparative biology and taxonomic classification.</title>
        <authorList>
            <person name="Goeker M."/>
        </authorList>
    </citation>
    <scope>NUCLEOTIDE SEQUENCE [LARGE SCALE GENOMIC DNA]</scope>
    <source>
        <strain evidence="3 4">DSM 18773</strain>
    </source>
</reference>
<dbReference type="PANTHER" id="PTHR11851:SF134">
    <property type="entry name" value="ZINC-DEPENDENT PROTEASE"/>
    <property type="match status" value="1"/>
</dbReference>
<feature type="domain" description="Peptidase M16 N-terminal" evidence="1">
    <location>
        <begin position="63"/>
        <end position="176"/>
    </location>
</feature>
<accession>A0A316D675</accession>
<dbReference type="InterPro" id="IPR011765">
    <property type="entry name" value="Pept_M16_N"/>
</dbReference>
<gene>
    <name evidence="3" type="ORF">C7459_11251</name>
</gene>
<dbReference type="Gene3D" id="3.30.830.10">
    <property type="entry name" value="Metalloenzyme, LuxS/M16 peptidase-like"/>
    <property type="match status" value="2"/>
</dbReference>
<protein>
    <submittedName>
        <fullName evidence="3">Putative Zn-dependent peptidase</fullName>
    </submittedName>
</protein>
<evidence type="ECO:0000259" key="2">
    <source>
        <dbReference type="Pfam" id="PF05193"/>
    </source>
</evidence>
<dbReference type="Pfam" id="PF05193">
    <property type="entry name" value="Peptidase_M16_C"/>
    <property type="match status" value="1"/>
</dbReference>
<sequence length="428" mass="48744">MREMRHEQLEISVYHEQLANGLNVYVIPRVGFQQTYAMFSTQYGSIDREFIVPGDERSTVVPDGIAHFLEHKMFEQEDGEDVFNTFARYGASANAFTSFDMTAYLFSCTDNVSENLNTLLDFVQAPYFTEQTVEKEKGIIGQEIRMYDDDPGWRVYFNLLASMYEKHPINIDIAGTVETIAHITKDSLYTCYNTFYHPSNMNLVLVGDVDTEQMMALVRDNQAAKDFTRQPKIERIFPEESAQVARKRFEQHMTVSIPKVQFGYKDQSTGLSGRELLVNEYTTAVGLEAVIGKSSPLFNRLYEAVLIDKNFGWSYDVGLNFAHSIFGGDSKDPERLLHEIQQGFAEVLQNGIPEADFKRAQAKLIGRSVAELDSPRGICRNFCGYQFKDADYFDVLPVLEAITLEDVNQRLREHLVPDTLAVSLVLPK</sequence>
<evidence type="ECO:0000313" key="3">
    <source>
        <dbReference type="EMBL" id="PWK10230.1"/>
    </source>
</evidence>
<dbReference type="EMBL" id="QGGL01000012">
    <property type="protein sequence ID" value="PWK10230.1"/>
    <property type="molecule type" value="Genomic_DNA"/>
</dbReference>
<dbReference type="InterPro" id="IPR007863">
    <property type="entry name" value="Peptidase_M16_C"/>
</dbReference>
<evidence type="ECO:0000259" key="1">
    <source>
        <dbReference type="Pfam" id="PF00675"/>
    </source>
</evidence>
<comment type="caution">
    <text evidence="3">The sequence shown here is derived from an EMBL/GenBank/DDBJ whole genome shotgun (WGS) entry which is preliminary data.</text>
</comment>
<dbReference type="SUPFAM" id="SSF63411">
    <property type="entry name" value="LuxS/MPP-like metallohydrolase"/>
    <property type="match status" value="2"/>
</dbReference>
<dbReference type="Pfam" id="PF00675">
    <property type="entry name" value="Peptidase_M16"/>
    <property type="match status" value="1"/>
</dbReference>
<dbReference type="InterPro" id="IPR011249">
    <property type="entry name" value="Metalloenz_LuxS/M16"/>
</dbReference>
<proteinExistence type="predicted"/>
<name>A0A316D675_9BACL</name>
<dbReference type="Proteomes" id="UP000245634">
    <property type="component" value="Unassembled WGS sequence"/>
</dbReference>
<feature type="domain" description="Peptidase M16 C-terminal" evidence="2">
    <location>
        <begin position="183"/>
        <end position="364"/>
    </location>
</feature>